<dbReference type="PRINTS" id="PR01908">
    <property type="entry name" value="ADSPHPHTASE"/>
</dbReference>
<comment type="catalytic activity">
    <reaction evidence="4 6">
        <text>O-phospho-L-seryl-[protein] + H2O = L-seryl-[protein] + phosphate</text>
        <dbReference type="Rhea" id="RHEA:20629"/>
        <dbReference type="Rhea" id="RHEA-COMP:9863"/>
        <dbReference type="Rhea" id="RHEA-COMP:11604"/>
        <dbReference type="ChEBI" id="CHEBI:15377"/>
        <dbReference type="ChEBI" id="CHEBI:29999"/>
        <dbReference type="ChEBI" id="CHEBI:43474"/>
        <dbReference type="ChEBI" id="CHEBI:83421"/>
        <dbReference type="EC" id="3.1.3.16"/>
    </reaction>
</comment>
<comment type="similarity">
    <text evidence="1 6">Belongs to the protein-tyrosine phosphatase family. Non-receptor class dual specificity subfamily.</text>
</comment>
<dbReference type="GeneID" id="106466283"/>
<comment type="catalytic activity">
    <reaction evidence="5 6">
        <text>O-phospho-L-threonyl-[protein] + H2O = L-threonyl-[protein] + phosphate</text>
        <dbReference type="Rhea" id="RHEA:47004"/>
        <dbReference type="Rhea" id="RHEA-COMP:11060"/>
        <dbReference type="Rhea" id="RHEA-COMP:11605"/>
        <dbReference type="ChEBI" id="CHEBI:15377"/>
        <dbReference type="ChEBI" id="CHEBI:30013"/>
        <dbReference type="ChEBI" id="CHEBI:43474"/>
        <dbReference type="ChEBI" id="CHEBI:61977"/>
        <dbReference type="EC" id="3.1.3.16"/>
    </reaction>
</comment>
<dbReference type="Pfam" id="PF00782">
    <property type="entry name" value="DSPc"/>
    <property type="match status" value="1"/>
</dbReference>
<dbReference type="Gene3D" id="3.90.190.10">
    <property type="entry name" value="Protein tyrosine phosphatase superfamily"/>
    <property type="match status" value="1"/>
</dbReference>
<feature type="domain" description="Tyrosine-protein phosphatase" evidence="7">
    <location>
        <begin position="62"/>
        <end position="211"/>
    </location>
</feature>
<keyword evidence="9" id="KW-1185">Reference proteome</keyword>
<dbReference type="PRINTS" id="PR01909">
    <property type="entry name" value="ADSPHPHTASEA"/>
</dbReference>
<evidence type="ECO:0000313" key="10">
    <source>
        <dbReference type="RefSeq" id="XP_013782005.1"/>
    </source>
</evidence>
<dbReference type="PANTHER" id="PTHR45682:SF5">
    <property type="entry name" value="DUAL SPECIFICITY PROTEIN PHOSPHATASE"/>
    <property type="match status" value="1"/>
</dbReference>
<dbReference type="PANTHER" id="PTHR45682">
    <property type="entry name" value="AGAP008228-PA"/>
    <property type="match status" value="1"/>
</dbReference>
<dbReference type="InterPro" id="IPR020405">
    <property type="entry name" value="Atypical_DUSP_subfamA"/>
</dbReference>
<evidence type="ECO:0000256" key="1">
    <source>
        <dbReference type="ARBA" id="ARBA00008601"/>
    </source>
</evidence>
<evidence type="ECO:0000256" key="6">
    <source>
        <dbReference type="RuleBase" id="RU366038"/>
    </source>
</evidence>
<keyword evidence="3 6" id="KW-0904">Protein phosphatase</keyword>
<evidence type="ECO:0000259" key="8">
    <source>
        <dbReference type="PROSITE" id="PS50056"/>
    </source>
</evidence>
<feature type="domain" description="Tyrosine specific protein phosphatases" evidence="8">
    <location>
        <begin position="133"/>
        <end position="190"/>
    </location>
</feature>
<dbReference type="PROSITE" id="PS50056">
    <property type="entry name" value="TYR_PHOSPHATASE_2"/>
    <property type="match status" value="1"/>
</dbReference>
<dbReference type="Proteomes" id="UP000694941">
    <property type="component" value="Unplaced"/>
</dbReference>
<reference evidence="10 11" key="1">
    <citation type="submission" date="2025-05" db="UniProtKB">
        <authorList>
            <consortium name="RefSeq"/>
        </authorList>
    </citation>
    <scope>IDENTIFICATION</scope>
    <source>
        <tissue evidence="10 11">Muscle</tissue>
    </source>
</reference>
<dbReference type="PROSITE" id="PS50054">
    <property type="entry name" value="TYR_PHOSPHATASE_DUAL"/>
    <property type="match status" value="1"/>
</dbReference>
<dbReference type="InterPro" id="IPR016130">
    <property type="entry name" value="Tyr_Pase_AS"/>
</dbReference>
<dbReference type="InterPro" id="IPR000340">
    <property type="entry name" value="Dual-sp_phosphatase_cat-dom"/>
</dbReference>
<accession>A0ABM1BHB6</accession>
<comment type="function">
    <text evidence="6">Dual specificity phosphatase able to dephosphorylate phosphotyrosine, phosphoserine and phosphothreonine residues, with a preference for phosphotyrosine as a substrate.</text>
</comment>
<dbReference type="InterPro" id="IPR029021">
    <property type="entry name" value="Prot-tyrosine_phosphatase-like"/>
</dbReference>
<dbReference type="InterPro" id="IPR000387">
    <property type="entry name" value="Tyr_Pase_dom"/>
</dbReference>
<evidence type="ECO:0000256" key="4">
    <source>
        <dbReference type="ARBA" id="ARBA00047761"/>
    </source>
</evidence>
<proteinExistence type="inferred from homology"/>
<dbReference type="PROSITE" id="PS00383">
    <property type="entry name" value="TYR_PHOSPHATASE_1"/>
    <property type="match status" value="1"/>
</dbReference>
<gene>
    <name evidence="10 11" type="primary">LOC106466283</name>
</gene>
<evidence type="ECO:0000256" key="3">
    <source>
        <dbReference type="ARBA" id="ARBA00022912"/>
    </source>
</evidence>
<dbReference type="SMART" id="SM00195">
    <property type="entry name" value="DSPc"/>
    <property type="match status" value="1"/>
</dbReference>
<dbReference type="RefSeq" id="XP_013782006.1">
    <property type="nucleotide sequence ID" value="XM_013926552.2"/>
</dbReference>
<sequence>MSAYMYPDNHTHNSGTTTVTRLHNIILHTRPCPKLRVSGYTIFPRLLGRQVFSEERTRMIEDCDEVYPGIFIGDERAARNKAYLQQMGITHIVNTAEGCGFGQVNTGRSYYYGTNIQYLGMNVLDNPQARICDHFDEAANFIDSALRSGGKVLIHCLMGVSRSSTVAIAYLVIKKGMTAEDSLRTLRNNRAVRPNTGFLRQLAELDIKLNSKK</sequence>
<dbReference type="EC" id="3.1.3.16" evidence="6"/>
<dbReference type="EC" id="3.1.3.48" evidence="6"/>
<keyword evidence="2 6" id="KW-0378">Hydrolase</keyword>
<dbReference type="SUPFAM" id="SSF52799">
    <property type="entry name" value="(Phosphotyrosine protein) phosphatases II"/>
    <property type="match status" value="1"/>
</dbReference>
<dbReference type="InterPro" id="IPR020422">
    <property type="entry name" value="TYR_PHOSPHATASE_DUAL_dom"/>
</dbReference>
<evidence type="ECO:0000256" key="5">
    <source>
        <dbReference type="ARBA" id="ARBA00048336"/>
    </source>
</evidence>
<organism evidence="9 10">
    <name type="scientific">Limulus polyphemus</name>
    <name type="common">Atlantic horseshoe crab</name>
    <dbReference type="NCBI Taxonomy" id="6850"/>
    <lineage>
        <taxon>Eukaryota</taxon>
        <taxon>Metazoa</taxon>
        <taxon>Ecdysozoa</taxon>
        <taxon>Arthropoda</taxon>
        <taxon>Chelicerata</taxon>
        <taxon>Merostomata</taxon>
        <taxon>Xiphosura</taxon>
        <taxon>Limulidae</taxon>
        <taxon>Limulus</taxon>
    </lineage>
</organism>
<evidence type="ECO:0000313" key="9">
    <source>
        <dbReference type="Proteomes" id="UP000694941"/>
    </source>
</evidence>
<dbReference type="CDD" id="cd14515">
    <property type="entry name" value="DUSP3-like"/>
    <property type="match status" value="1"/>
</dbReference>
<comment type="catalytic activity">
    <reaction evidence="6">
        <text>O-phospho-L-tyrosyl-[protein] + H2O = L-tyrosyl-[protein] + phosphate</text>
        <dbReference type="Rhea" id="RHEA:10684"/>
        <dbReference type="Rhea" id="RHEA-COMP:10136"/>
        <dbReference type="Rhea" id="RHEA-COMP:20101"/>
        <dbReference type="ChEBI" id="CHEBI:15377"/>
        <dbReference type="ChEBI" id="CHEBI:43474"/>
        <dbReference type="ChEBI" id="CHEBI:46858"/>
        <dbReference type="ChEBI" id="CHEBI:61978"/>
        <dbReference type="EC" id="3.1.3.48"/>
    </reaction>
</comment>
<evidence type="ECO:0000259" key="7">
    <source>
        <dbReference type="PROSITE" id="PS50054"/>
    </source>
</evidence>
<protein>
    <recommendedName>
        <fullName evidence="6">Dual specificity protein phosphatase</fullName>
        <ecNumber evidence="6">3.1.3.16</ecNumber>
        <ecNumber evidence="6">3.1.3.48</ecNumber>
    </recommendedName>
</protein>
<dbReference type="RefSeq" id="XP_013782005.1">
    <property type="nucleotide sequence ID" value="XM_013926551.2"/>
</dbReference>
<evidence type="ECO:0000313" key="11">
    <source>
        <dbReference type="RefSeq" id="XP_013782006.1"/>
    </source>
</evidence>
<evidence type="ECO:0000256" key="2">
    <source>
        <dbReference type="ARBA" id="ARBA00022801"/>
    </source>
</evidence>
<name>A0ABM1BHB6_LIMPO</name>